<dbReference type="STRING" id="624147.SAMN04487970_10331"/>
<gene>
    <name evidence="3" type="ORF">SAMN04487970_10331</name>
</gene>
<protein>
    <submittedName>
        <fullName evidence="3">Transposase DDE domain-containing protein</fullName>
    </submittedName>
</protein>
<evidence type="ECO:0000259" key="2">
    <source>
        <dbReference type="Pfam" id="PF13586"/>
    </source>
</evidence>
<evidence type="ECO:0000313" key="4">
    <source>
        <dbReference type="Proteomes" id="UP000198601"/>
    </source>
</evidence>
<keyword evidence="1" id="KW-1133">Transmembrane helix</keyword>
<evidence type="ECO:0000313" key="3">
    <source>
        <dbReference type="EMBL" id="SCW71354.1"/>
    </source>
</evidence>
<keyword evidence="1" id="KW-0812">Transmembrane</keyword>
<dbReference type="AlphaFoldDB" id="A0A1G4SQ47"/>
<dbReference type="PANTHER" id="PTHR30007">
    <property type="entry name" value="PHP DOMAIN PROTEIN"/>
    <property type="match status" value="1"/>
</dbReference>
<dbReference type="Proteomes" id="UP000198601">
    <property type="component" value="Unassembled WGS sequence"/>
</dbReference>
<sequence>NIHDCTVAVEVLSGVTLSGSVVLADKAYGTHDIRTYIESQDATFCIPPKSNTANPWECDFYQYKERHVVECFFNKLKQFRGIATRYDKLSRNFLSFAFLASAMILLK</sequence>
<dbReference type="OrthoDB" id="192297at2"/>
<organism evidence="3 4">
    <name type="scientific">Paenibacillus tianmuensis</name>
    <dbReference type="NCBI Taxonomy" id="624147"/>
    <lineage>
        <taxon>Bacteria</taxon>
        <taxon>Bacillati</taxon>
        <taxon>Bacillota</taxon>
        <taxon>Bacilli</taxon>
        <taxon>Bacillales</taxon>
        <taxon>Paenibacillaceae</taxon>
        <taxon>Paenibacillus</taxon>
    </lineage>
</organism>
<evidence type="ECO:0000256" key="1">
    <source>
        <dbReference type="SAM" id="Phobius"/>
    </source>
</evidence>
<keyword evidence="4" id="KW-1185">Reference proteome</keyword>
<dbReference type="Pfam" id="PF13586">
    <property type="entry name" value="DDE_Tnp_1_2"/>
    <property type="match status" value="1"/>
</dbReference>
<dbReference type="EMBL" id="FMTT01000033">
    <property type="protein sequence ID" value="SCW71354.1"/>
    <property type="molecule type" value="Genomic_DNA"/>
</dbReference>
<proteinExistence type="predicted"/>
<dbReference type="PANTHER" id="PTHR30007:SF1">
    <property type="entry name" value="BLR1914 PROTEIN"/>
    <property type="match status" value="1"/>
</dbReference>
<feature type="transmembrane region" description="Helical" evidence="1">
    <location>
        <begin position="89"/>
        <end position="106"/>
    </location>
</feature>
<name>A0A1G4SQ47_9BACL</name>
<feature type="domain" description="Transposase DDE" evidence="2">
    <location>
        <begin position="22"/>
        <end position="107"/>
    </location>
</feature>
<keyword evidence="1" id="KW-0472">Membrane</keyword>
<dbReference type="RefSeq" id="WP_143006925.1">
    <property type="nucleotide sequence ID" value="NZ_FMTT01000033.1"/>
</dbReference>
<dbReference type="InterPro" id="IPR025668">
    <property type="entry name" value="Tnp_DDE_dom"/>
</dbReference>
<reference evidence="4" key="1">
    <citation type="submission" date="2016-10" db="EMBL/GenBank/DDBJ databases">
        <authorList>
            <person name="Varghese N."/>
            <person name="Submissions S."/>
        </authorList>
    </citation>
    <scope>NUCLEOTIDE SEQUENCE [LARGE SCALE GENOMIC DNA]</scope>
    <source>
        <strain evidence="4">CGMCC 1.8946</strain>
    </source>
</reference>
<accession>A0A1G4SQ47</accession>
<feature type="non-terminal residue" evidence="3">
    <location>
        <position position="1"/>
    </location>
</feature>